<dbReference type="AlphaFoldDB" id="A0A9P4T7C0"/>
<feature type="chain" id="PRO_5040401209" description="Celp0028 effector like protein" evidence="1">
    <location>
        <begin position="19"/>
        <end position="247"/>
    </location>
</feature>
<evidence type="ECO:0000313" key="2">
    <source>
        <dbReference type="EMBL" id="KAF2996006.1"/>
    </source>
</evidence>
<dbReference type="Proteomes" id="UP000801428">
    <property type="component" value="Unassembled WGS sequence"/>
</dbReference>
<reference evidence="2" key="1">
    <citation type="submission" date="2019-04" db="EMBL/GenBank/DDBJ databases">
        <title>Sequencing of skin fungus with MAO and IRED activity.</title>
        <authorList>
            <person name="Marsaioli A.J."/>
            <person name="Bonatto J.M.C."/>
            <person name="Reis Junior O."/>
        </authorList>
    </citation>
    <scope>NUCLEOTIDE SEQUENCE</scope>
    <source>
        <strain evidence="2">30M1</strain>
    </source>
</reference>
<gene>
    <name evidence="2" type="ORF">E8E13_001478</name>
</gene>
<evidence type="ECO:0000256" key="1">
    <source>
        <dbReference type="SAM" id="SignalP"/>
    </source>
</evidence>
<keyword evidence="1" id="KW-0732">Signal</keyword>
<evidence type="ECO:0000313" key="3">
    <source>
        <dbReference type="Proteomes" id="UP000801428"/>
    </source>
</evidence>
<dbReference type="OrthoDB" id="4831122at2759"/>
<protein>
    <recommendedName>
        <fullName evidence="4">Celp0028 effector like protein</fullName>
    </recommendedName>
</protein>
<dbReference type="EMBL" id="SWKU01000029">
    <property type="protein sequence ID" value="KAF2996006.1"/>
    <property type="molecule type" value="Genomic_DNA"/>
</dbReference>
<keyword evidence="3" id="KW-1185">Reference proteome</keyword>
<name>A0A9P4T7C0_CURKU</name>
<organism evidence="2 3">
    <name type="scientific">Curvularia kusanoi</name>
    <name type="common">Cochliobolus kusanoi</name>
    <dbReference type="NCBI Taxonomy" id="90978"/>
    <lineage>
        <taxon>Eukaryota</taxon>
        <taxon>Fungi</taxon>
        <taxon>Dikarya</taxon>
        <taxon>Ascomycota</taxon>
        <taxon>Pezizomycotina</taxon>
        <taxon>Dothideomycetes</taxon>
        <taxon>Pleosporomycetidae</taxon>
        <taxon>Pleosporales</taxon>
        <taxon>Pleosporineae</taxon>
        <taxon>Pleosporaceae</taxon>
        <taxon>Curvularia</taxon>
    </lineage>
</organism>
<comment type="caution">
    <text evidence="2">The sequence shown here is derived from an EMBL/GenBank/DDBJ whole genome shotgun (WGS) entry which is preliminary data.</text>
</comment>
<sequence>MHFSQILALVSSAALVAAAPAPIPVGVDDVILYSRDGRFQVMRRDDLDELKKLRESGVAPPKPSYLDENLIPISLNETSSPESSIKKRETKSLIIPNPPSRFLGWDVQTSQVVKGAAGATKITISVGYSIADSLSVSQSAQITLVKDFFQATTTLSYSKTWTTTQTQMFAADVPEGKYGAFVTNAWTNRQSGNVWEGTVGGDGTLSYYQGDSFDEKAYGDLKWVDGVISLCTGDSFPLKRCLGEGTL</sequence>
<accession>A0A9P4T7C0</accession>
<proteinExistence type="predicted"/>
<evidence type="ECO:0008006" key="4">
    <source>
        <dbReference type="Google" id="ProtNLM"/>
    </source>
</evidence>
<feature type="signal peptide" evidence="1">
    <location>
        <begin position="1"/>
        <end position="18"/>
    </location>
</feature>